<sequence>MQIIIDNEEIVLQHFIVCEFYDMETCFCWNESDKLVVFPYRRGSSVARNVRVLSMPGPLRKIRIIDSRAFFICVSQGVYKLSRTGKFALLSKNGLDMGSEFFQVLIAKGEPNGVHLDDKQVKSSTLLFPITSNASEKDVRAFSLNLKDTEMQFINCFTTDSERRRNICVIAYDRKLFVLKEDNIVQLIYTSDRAIVDIVPVKRRDKVAGLLLLIDVDMVILVYSKDYNLVFDKIYLVKNMRNISAFCACFSVEIENVLWIIYCDQSKTYYMRKKLFADSIQETKVEERTFRCIQYYKPNIILGLSQEKKLIELSLEELENSLSLNNDINLHSDMFQRTDLIMEKICAKGKELNMLNESIMDERDNLKRINLYVSKQKLPVTPYIEVSRLCTYHYLQLKILDKLPRNSHIIVIINSKNQSTFCMKKITETTFTLKMPINGNRILCSSNIHMDLITWMNKQQPWCLIQNFIYSPAQEVKRKRRIKDKTAFIETKIASLQKLIAEKDLSMTKLSEIKRNIRAEL</sequence>
<dbReference type="Proteomes" id="UP000000311">
    <property type="component" value="Unassembled WGS sequence"/>
</dbReference>
<evidence type="ECO:0000313" key="1">
    <source>
        <dbReference type="EMBL" id="EFN66597.1"/>
    </source>
</evidence>
<dbReference type="OMA" id="FYGVETC"/>
<dbReference type="AlphaFoldDB" id="E2AJ08"/>
<proteinExistence type="predicted"/>
<reference evidence="1 2" key="1">
    <citation type="journal article" date="2010" name="Science">
        <title>Genomic comparison of the ants Camponotus floridanus and Harpegnathos saltator.</title>
        <authorList>
            <person name="Bonasio R."/>
            <person name="Zhang G."/>
            <person name="Ye C."/>
            <person name="Mutti N.S."/>
            <person name="Fang X."/>
            <person name="Qin N."/>
            <person name="Donahue G."/>
            <person name="Yang P."/>
            <person name="Li Q."/>
            <person name="Li C."/>
            <person name="Zhang P."/>
            <person name="Huang Z."/>
            <person name="Berger S.L."/>
            <person name="Reinberg D."/>
            <person name="Wang J."/>
            <person name="Liebig J."/>
        </authorList>
    </citation>
    <scope>NUCLEOTIDE SEQUENCE [LARGE SCALE GENOMIC DNA]</scope>
    <source>
        <strain evidence="2">C129</strain>
    </source>
</reference>
<dbReference type="InParanoid" id="E2AJ08"/>
<dbReference type="OrthoDB" id="7676529at2759"/>
<keyword evidence="2" id="KW-1185">Reference proteome</keyword>
<protein>
    <submittedName>
        <fullName evidence="1">Uncharacterized protein</fullName>
    </submittedName>
</protein>
<evidence type="ECO:0000313" key="2">
    <source>
        <dbReference type="Proteomes" id="UP000000311"/>
    </source>
</evidence>
<name>E2AJ08_CAMFO</name>
<dbReference type="EMBL" id="GL439921">
    <property type="protein sequence ID" value="EFN66597.1"/>
    <property type="molecule type" value="Genomic_DNA"/>
</dbReference>
<organism evidence="2">
    <name type="scientific">Camponotus floridanus</name>
    <name type="common">Florida carpenter ant</name>
    <dbReference type="NCBI Taxonomy" id="104421"/>
    <lineage>
        <taxon>Eukaryota</taxon>
        <taxon>Metazoa</taxon>
        <taxon>Ecdysozoa</taxon>
        <taxon>Arthropoda</taxon>
        <taxon>Hexapoda</taxon>
        <taxon>Insecta</taxon>
        <taxon>Pterygota</taxon>
        <taxon>Neoptera</taxon>
        <taxon>Endopterygota</taxon>
        <taxon>Hymenoptera</taxon>
        <taxon>Apocrita</taxon>
        <taxon>Aculeata</taxon>
        <taxon>Formicoidea</taxon>
        <taxon>Formicidae</taxon>
        <taxon>Formicinae</taxon>
        <taxon>Camponotus</taxon>
    </lineage>
</organism>
<gene>
    <name evidence="1" type="ORF">EAG_15595</name>
</gene>
<accession>E2AJ08</accession>